<keyword evidence="4" id="KW-1185">Reference proteome</keyword>
<reference evidence="3 4" key="1">
    <citation type="submission" date="2024-03" db="EMBL/GenBank/DDBJ databases">
        <title>Mouse gut bacterial collection (mGBC) of GemPharmatech.</title>
        <authorList>
            <person name="He Y."/>
            <person name="Dong L."/>
            <person name="Wu D."/>
            <person name="Gao X."/>
            <person name="Lin Z."/>
        </authorList>
    </citation>
    <scope>NUCLEOTIDE SEQUENCE [LARGE SCALE GENOMIC DNA]</scope>
    <source>
        <strain evidence="3 4">61-15</strain>
    </source>
</reference>
<proteinExistence type="predicted"/>
<dbReference type="SUPFAM" id="SSF50037">
    <property type="entry name" value="C-terminal domain of transcriptional repressors"/>
    <property type="match status" value="2"/>
</dbReference>
<feature type="domain" description="Ferrous iron transporter FeoA-like" evidence="2">
    <location>
        <begin position="2"/>
        <end position="71"/>
    </location>
</feature>
<evidence type="ECO:0000259" key="2">
    <source>
        <dbReference type="SMART" id="SM00899"/>
    </source>
</evidence>
<evidence type="ECO:0000313" key="3">
    <source>
        <dbReference type="EMBL" id="MEY8442703.1"/>
    </source>
</evidence>
<comment type="caution">
    <text evidence="3">The sequence shown here is derived from an EMBL/GenBank/DDBJ whole genome shotgun (WGS) entry which is preliminary data.</text>
</comment>
<dbReference type="SMART" id="SM00899">
    <property type="entry name" value="FeoA"/>
    <property type="match status" value="2"/>
</dbReference>
<gene>
    <name evidence="3" type="ORF">AALA52_00260</name>
</gene>
<dbReference type="RefSeq" id="WP_369947614.1">
    <property type="nucleotide sequence ID" value="NZ_JBCLSH010000001.1"/>
</dbReference>
<dbReference type="EMBL" id="JBCLSH010000001">
    <property type="protein sequence ID" value="MEY8442703.1"/>
    <property type="molecule type" value="Genomic_DNA"/>
</dbReference>
<dbReference type="InterPro" id="IPR007167">
    <property type="entry name" value="Fe-transptr_FeoA-like"/>
</dbReference>
<name>A0ABV4D1W1_9LACT</name>
<protein>
    <submittedName>
        <fullName evidence="3">Ferrous iron transport protein A</fullName>
    </submittedName>
</protein>
<dbReference type="InterPro" id="IPR052713">
    <property type="entry name" value="FeoA"/>
</dbReference>
<dbReference type="Pfam" id="PF04023">
    <property type="entry name" value="FeoA"/>
    <property type="match status" value="2"/>
</dbReference>
<keyword evidence="1" id="KW-0408">Iron</keyword>
<dbReference type="Proteomes" id="UP001565283">
    <property type="component" value="Unassembled WGS sequence"/>
</dbReference>
<dbReference type="Gene3D" id="2.30.30.90">
    <property type="match status" value="2"/>
</dbReference>
<dbReference type="InterPro" id="IPR038157">
    <property type="entry name" value="FeoA_core_dom"/>
</dbReference>
<dbReference type="InterPro" id="IPR008988">
    <property type="entry name" value="Transcriptional_repressor_C"/>
</dbReference>
<accession>A0ABV4D1W1</accession>
<feature type="domain" description="Ferrous iron transporter FeoA-like" evidence="2">
    <location>
        <begin position="79"/>
        <end position="151"/>
    </location>
</feature>
<evidence type="ECO:0000256" key="1">
    <source>
        <dbReference type="ARBA" id="ARBA00023004"/>
    </source>
</evidence>
<organism evidence="3 4">
    <name type="scientific">Lactococcus ileimucosae</name>
    <dbReference type="NCBI Taxonomy" id="2941329"/>
    <lineage>
        <taxon>Bacteria</taxon>
        <taxon>Bacillati</taxon>
        <taxon>Bacillota</taxon>
        <taxon>Bacilli</taxon>
        <taxon>Lactobacillales</taxon>
        <taxon>Streptococcaceae</taxon>
        <taxon>Lactococcus</taxon>
    </lineage>
</organism>
<evidence type="ECO:0000313" key="4">
    <source>
        <dbReference type="Proteomes" id="UP001565283"/>
    </source>
</evidence>
<sequence>MKTLNTARIGQIYYIDKILKSTHAGKLRELGFSSDKEVVLLSLDGENALLKIGNTRLALSNFYLQDIMIKNEQSEENLSSLSSLTAGQTGVVRFIDCQGEMKRRLMDMGITRGTHITVHKLAPLGDPMELHLRGYALSLRKIDAEKIKIAIPNQEEI</sequence>
<dbReference type="PANTHER" id="PTHR42954:SF2">
    <property type="entry name" value="FE(2+) TRANSPORT PROTEIN A"/>
    <property type="match status" value="1"/>
</dbReference>
<dbReference type="PANTHER" id="PTHR42954">
    <property type="entry name" value="FE(2+) TRANSPORT PROTEIN A"/>
    <property type="match status" value="1"/>
</dbReference>